<sequence length="634" mass="66309">MHDLLTRLGFDAPRTLFSARTAVAVCIAFLLAWGLGLEHPQWAGMTVWAAAQPLRGQLLEKSLFRLLGTISGTAVGILLVLGMQVHPAILVAGLAAWVGACTAIGNLQRGFVAYATVLAGYTAAMVALLDTGHPDQVLALGADRLATVLTGVLTASLVGLLWTPAANGADLRATIAELLADLLEHVAQGRRAAHGASEADAALLARIAALDDALEPHGAGHPRARARIRAARSLLLSAMSLLFTGPAVPRPATAAALAKAAEALRHGDAGRAAKALTPGLQALPPEAEAHANLTALQAALTGWARAPDAATPDGDAAAGYPVIPHRDRPGATQAGLRAGGTLLVFGLLWMLTGWAALGYMLLGLSVMTSLFSTFENPAGMMRFVFLGQCLGVAGALVIRWLVWPLAGTELQQVLMVLPFILLGPLLVGHRRTVAVAFDYNMVMLLLLHPGLPLTGSFGASLASGAAVVAAPLAAFGAYSWIFPASARRRSAALIRAMLEDIAAIAAAPGAVARPLHWRARMYHRLLRLLRLTQHSASLRAEALASAEALMELGRAVTRCHRMMADEGLDPGTRRAVSLALARSRALVQRRERVAGAYDRLARRLGGETGALMARTARALQALPPPDGGPDRRAA</sequence>
<evidence type="ECO:0000256" key="3">
    <source>
        <dbReference type="ARBA" id="ARBA00022475"/>
    </source>
</evidence>
<feature type="transmembrane region" description="Helical" evidence="7">
    <location>
        <begin position="21"/>
        <end position="42"/>
    </location>
</feature>
<feature type="transmembrane region" description="Helical" evidence="7">
    <location>
        <begin position="383"/>
        <end position="403"/>
    </location>
</feature>
<feature type="transmembrane region" description="Helical" evidence="7">
    <location>
        <begin position="409"/>
        <end position="427"/>
    </location>
</feature>
<evidence type="ECO:0000256" key="7">
    <source>
        <dbReference type="SAM" id="Phobius"/>
    </source>
</evidence>
<dbReference type="PANTHER" id="PTHR30509">
    <property type="entry name" value="P-HYDROXYBENZOIC ACID EFFLUX PUMP SUBUNIT-RELATED"/>
    <property type="match status" value="1"/>
</dbReference>
<dbReference type="AlphaFoldDB" id="A0A1X6YD19"/>
<dbReference type="Proteomes" id="UP000193963">
    <property type="component" value="Unassembled WGS sequence"/>
</dbReference>
<dbReference type="PANTHER" id="PTHR30509:SF9">
    <property type="entry name" value="MULTIDRUG RESISTANCE PROTEIN MDTO"/>
    <property type="match status" value="1"/>
</dbReference>
<organism evidence="8 9">
    <name type="scientific">Pseudooceanicola marinus</name>
    <dbReference type="NCBI Taxonomy" id="396013"/>
    <lineage>
        <taxon>Bacteria</taxon>
        <taxon>Pseudomonadati</taxon>
        <taxon>Pseudomonadota</taxon>
        <taxon>Alphaproteobacteria</taxon>
        <taxon>Rhodobacterales</taxon>
        <taxon>Paracoccaceae</taxon>
        <taxon>Pseudooceanicola</taxon>
    </lineage>
</organism>
<dbReference type="OrthoDB" id="9807111at2"/>
<evidence type="ECO:0000256" key="1">
    <source>
        <dbReference type="ARBA" id="ARBA00004651"/>
    </source>
</evidence>
<keyword evidence="5 7" id="KW-1133">Transmembrane helix</keyword>
<feature type="transmembrane region" description="Helical" evidence="7">
    <location>
        <begin position="62"/>
        <end position="81"/>
    </location>
</feature>
<keyword evidence="3" id="KW-1003">Cell membrane</keyword>
<reference evidence="8 9" key="1">
    <citation type="submission" date="2017-03" db="EMBL/GenBank/DDBJ databases">
        <authorList>
            <person name="Afonso C.L."/>
            <person name="Miller P.J."/>
            <person name="Scott M.A."/>
            <person name="Spackman E."/>
            <person name="Goraichik I."/>
            <person name="Dimitrov K.M."/>
            <person name="Suarez D.L."/>
            <person name="Swayne D.E."/>
        </authorList>
    </citation>
    <scope>NUCLEOTIDE SEQUENCE [LARGE SCALE GENOMIC DNA]</scope>
    <source>
        <strain evidence="8 9">CECT 7751</strain>
    </source>
</reference>
<comment type="subcellular location">
    <subcellularLocation>
        <location evidence="1">Cell membrane</location>
        <topology evidence="1">Multi-pass membrane protein</topology>
    </subcellularLocation>
</comment>
<dbReference type="EMBL" id="FWFN01000001">
    <property type="protein sequence ID" value="SLN17719.1"/>
    <property type="molecule type" value="Genomic_DNA"/>
</dbReference>
<keyword evidence="2" id="KW-0813">Transport</keyword>
<dbReference type="GO" id="GO:0005886">
    <property type="term" value="C:plasma membrane"/>
    <property type="evidence" value="ECO:0007669"/>
    <property type="project" value="UniProtKB-SubCell"/>
</dbReference>
<feature type="transmembrane region" description="Helical" evidence="7">
    <location>
        <begin position="88"/>
        <end position="105"/>
    </location>
</feature>
<evidence type="ECO:0000313" key="8">
    <source>
        <dbReference type="EMBL" id="SLN17719.1"/>
    </source>
</evidence>
<dbReference type="GO" id="GO:0022857">
    <property type="term" value="F:transmembrane transporter activity"/>
    <property type="evidence" value="ECO:0007669"/>
    <property type="project" value="InterPro"/>
</dbReference>
<gene>
    <name evidence="8" type="primary">aaeB</name>
    <name evidence="8" type="ORF">PSM7751_00576</name>
</gene>
<protein>
    <submittedName>
        <fullName evidence="8">p-hydroxybenzoic acid efflux pump subunit AaeB</fullName>
    </submittedName>
</protein>
<evidence type="ECO:0000256" key="2">
    <source>
        <dbReference type="ARBA" id="ARBA00022448"/>
    </source>
</evidence>
<evidence type="ECO:0000256" key="6">
    <source>
        <dbReference type="ARBA" id="ARBA00023136"/>
    </source>
</evidence>
<feature type="transmembrane region" description="Helical" evidence="7">
    <location>
        <begin position="457"/>
        <end position="481"/>
    </location>
</feature>
<keyword evidence="9" id="KW-1185">Reference proteome</keyword>
<dbReference type="Pfam" id="PF04632">
    <property type="entry name" value="FUSC"/>
    <property type="match status" value="1"/>
</dbReference>
<dbReference type="InterPro" id="IPR006726">
    <property type="entry name" value="PHBA_efflux_AaeB/fusaric-R"/>
</dbReference>
<evidence type="ECO:0000256" key="4">
    <source>
        <dbReference type="ARBA" id="ARBA00022692"/>
    </source>
</evidence>
<keyword evidence="4 7" id="KW-0812">Transmembrane</keyword>
<evidence type="ECO:0000313" key="9">
    <source>
        <dbReference type="Proteomes" id="UP000193963"/>
    </source>
</evidence>
<feature type="transmembrane region" description="Helical" evidence="7">
    <location>
        <begin position="342"/>
        <end position="362"/>
    </location>
</feature>
<feature type="transmembrane region" description="Helical" evidence="7">
    <location>
        <begin position="111"/>
        <end position="129"/>
    </location>
</feature>
<evidence type="ECO:0000256" key="5">
    <source>
        <dbReference type="ARBA" id="ARBA00022989"/>
    </source>
</evidence>
<name>A0A1X6YD19_9RHOB</name>
<accession>A0A1X6YD19</accession>
<feature type="transmembrane region" description="Helical" evidence="7">
    <location>
        <begin position="141"/>
        <end position="162"/>
    </location>
</feature>
<dbReference type="RefSeq" id="WP_157792115.1">
    <property type="nucleotide sequence ID" value="NZ_FWFN01000001.1"/>
</dbReference>
<proteinExistence type="predicted"/>
<keyword evidence="6 7" id="KW-0472">Membrane</keyword>